<comment type="caution">
    <text evidence="2">The sequence shown here is derived from an EMBL/GenBank/DDBJ whole genome shotgun (WGS) entry which is preliminary data.</text>
</comment>
<dbReference type="GO" id="GO:0043793">
    <property type="term" value="F:beta-ribofuranosylaminobenzene 5'-phosphate synthase activity"/>
    <property type="evidence" value="ECO:0007669"/>
    <property type="project" value="UniProtKB-EC"/>
</dbReference>
<dbReference type="UniPathway" id="UPA00065"/>
<protein>
    <recommendedName>
        <fullName evidence="1">Beta-ribofuranosylaminobenzene 5'-phosphate synthase</fullName>
        <shortName evidence="1">Beta-RFA-P synthase</shortName>
        <ecNumber evidence="1">2.4.2.54</ecNumber>
    </recommendedName>
</protein>
<comment type="similarity">
    <text evidence="1">Belongs to the beta-RFA-P synthase family.</text>
</comment>
<dbReference type="InterPro" id="IPR004422">
    <property type="entry name" value="RFAP_synthase"/>
</dbReference>
<dbReference type="NCBIfam" id="TIGR00144">
    <property type="entry name" value="beta_RFAP_syn"/>
    <property type="match status" value="1"/>
</dbReference>
<dbReference type="EMBL" id="WGGD01000005">
    <property type="protein sequence ID" value="MUN28060.1"/>
    <property type="molecule type" value="Genomic_DNA"/>
</dbReference>
<dbReference type="RefSeq" id="WP_054837762.1">
    <property type="nucleotide sequence ID" value="NZ_BBBY01000002.1"/>
</dbReference>
<gene>
    <name evidence="2" type="ORF">GC250_00930</name>
</gene>
<dbReference type="EC" id="2.4.2.54" evidence="1"/>
<dbReference type="Proteomes" id="UP000470772">
    <property type="component" value="Unassembled WGS sequence"/>
</dbReference>
<comment type="function">
    <text evidence="1">Catalyzes the condensation of 4-aminobenzoate (pABA) with 5-phospho-alpha-D-ribose 1-diphosphate (PRPP) to produce beta-ribofuranosylaminobenzene 5'-phosphate (beta-RFA-P).</text>
</comment>
<keyword evidence="3" id="KW-1185">Reference proteome</keyword>
<dbReference type="GO" id="GO:0005524">
    <property type="term" value="F:ATP binding"/>
    <property type="evidence" value="ECO:0007669"/>
    <property type="project" value="UniProtKB-UniRule"/>
</dbReference>
<sequence length="291" mass="32374">MIEVQGISRIHITLINMDGILGRIDGGIGIALKNPKIVVRVGGCQPFPLDLPFKVPGICIDEDYPEHVGLGHTTQFKLSLAKLASEYNHMNYSIKELARLVKRGSTSGVGIYTFEYGGLVLDGGHSLKVKKEMLPSDFAESPPPSLLLRRNFPWLVYFNIPKGKRVFGKEELEFFRNAKVEGVDMLARVILMELLPSVEERDLEGALDSIQRIQNLGFKKLEVNFQTDEVKSLMREMKNLGFPAGLSSFGPLVYTFVSSRKEGEELVARFGGKLTEPNNEGAKVKWSTTTS</sequence>
<evidence type="ECO:0000256" key="1">
    <source>
        <dbReference type="PIRNR" id="PIRNR004884"/>
    </source>
</evidence>
<comment type="subunit">
    <text evidence="1">Homodimer.</text>
</comment>
<keyword evidence="1" id="KW-0328">Glycosyltransferase</keyword>
<comment type="catalytic activity">
    <reaction evidence="1">
        <text>5-phospho-alpha-D-ribose 1-diphosphate + 4-hydroxybenzoate + H(+) = 4-(beta-D-ribofuranosyl)phenol 5'-phosphate + CO2 + diphosphate</text>
        <dbReference type="Rhea" id="RHEA:48556"/>
        <dbReference type="ChEBI" id="CHEBI:15378"/>
        <dbReference type="ChEBI" id="CHEBI:16526"/>
        <dbReference type="ChEBI" id="CHEBI:17879"/>
        <dbReference type="ChEBI" id="CHEBI:33019"/>
        <dbReference type="ChEBI" id="CHEBI:58017"/>
        <dbReference type="ChEBI" id="CHEBI:82767"/>
        <dbReference type="EC" id="2.4.2.54"/>
    </reaction>
</comment>
<evidence type="ECO:0000313" key="2">
    <source>
        <dbReference type="EMBL" id="MUN28060.1"/>
    </source>
</evidence>
<organism evidence="2 3">
    <name type="scientific">Sulfuracidifex metallicus DSM 6482 = JCM 9184</name>
    <dbReference type="NCBI Taxonomy" id="523847"/>
    <lineage>
        <taxon>Archaea</taxon>
        <taxon>Thermoproteota</taxon>
        <taxon>Thermoprotei</taxon>
        <taxon>Sulfolobales</taxon>
        <taxon>Sulfolobaceae</taxon>
        <taxon>Sulfuracidifex</taxon>
    </lineage>
</organism>
<evidence type="ECO:0000313" key="3">
    <source>
        <dbReference type="Proteomes" id="UP000470772"/>
    </source>
</evidence>
<dbReference type="OrthoDB" id="85156at2157"/>
<name>A0A6A9QIL3_SULME</name>
<dbReference type="InterPro" id="IPR020568">
    <property type="entry name" value="Ribosomal_Su5_D2-typ_SF"/>
</dbReference>
<dbReference type="SUPFAM" id="SSF54211">
    <property type="entry name" value="Ribosomal protein S5 domain 2-like"/>
    <property type="match status" value="1"/>
</dbReference>
<keyword evidence="1" id="KW-0808">Transferase</keyword>
<accession>A0A6A9QIL3</accession>
<proteinExistence type="inferred from homology"/>
<dbReference type="AlphaFoldDB" id="A0A6A9QIL3"/>
<comment type="pathway">
    <text evidence="1">Cofactor biosynthesis; 5,6,7,8-tetrahydromethanopterin biosynthesis.</text>
</comment>
<reference evidence="2 3" key="1">
    <citation type="submission" date="2019-10" db="EMBL/GenBank/DDBJ databases">
        <title>Sequencing and Assembly of Multiple Reported Metal-Biooxidizing Members of the Extremely Thermoacidophilic Archaeal Family Sulfolobaceae.</title>
        <authorList>
            <person name="Counts J.A."/>
            <person name="Kelly R.M."/>
        </authorList>
    </citation>
    <scope>NUCLEOTIDE SEQUENCE [LARGE SCALE GENOMIC DNA]</scope>
    <source>
        <strain evidence="2 3">DSM 6482</strain>
    </source>
</reference>
<dbReference type="PIRSF" id="PIRSF004884">
    <property type="entry name" value="Sugar_kin_arch"/>
    <property type="match status" value="1"/>
</dbReference>